<evidence type="ECO:0000313" key="2">
    <source>
        <dbReference type="EMBL" id="PON77153.1"/>
    </source>
</evidence>
<proteinExistence type="predicted"/>
<feature type="region of interest" description="Disordered" evidence="1">
    <location>
        <begin position="1"/>
        <end position="31"/>
    </location>
</feature>
<sequence>MASSRITTRSTRPNADGNPPDAEGSSWGVQPRLEQKLDQILAALAEASRKAKIAYEVIMGLKDEVAEVRMDNAHLEGLLASEARSERREDFDAEVQQETEGQPPREMLAPSRSRMQGEQQSRTRPFRARAAEPERQKPEDTKKALNVCFPIESKK</sequence>
<reference evidence="3" key="1">
    <citation type="submission" date="2016-06" db="EMBL/GenBank/DDBJ databases">
        <title>Parallel loss of symbiosis genes in relatives of nitrogen-fixing non-legume Parasponia.</title>
        <authorList>
            <person name="Van Velzen R."/>
            <person name="Holmer R."/>
            <person name="Bu F."/>
            <person name="Rutten L."/>
            <person name="Van Zeijl A."/>
            <person name="Liu W."/>
            <person name="Santuari L."/>
            <person name="Cao Q."/>
            <person name="Sharma T."/>
            <person name="Shen D."/>
            <person name="Roswanjaya Y."/>
            <person name="Wardhani T."/>
            <person name="Kalhor M.S."/>
            <person name="Jansen J."/>
            <person name="Van den Hoogen J."/>
            <person name="Gungor B."/>
            <person name="Hartog M."/>
            <person name="Hontelez J."/>
            <person name="Verver J."/>
            <person name="Yang W.-C."/>
            <person name="Schijlen E."/>
            <person name="Repin R."/>
            <person name="Schilthuizen M."/>
            <person name="Schranz E."/>
            <person name="Heidstra R."/>
            <person name="Miyata K."/>
            <person name="Fedorova E."/>
            <person name="Kohlen W."/>
            <person name="Bisseling T."/>
            <person name="Smit S."/>
            <person name="Geurts R."/>
        </authorList>
    </citation>
    <scope>NUCLEOTIDE SEQUENCE [LARGE SCALE GENOMIC DNA]</scope>
    <source>
        <strain evidence="3">cv. WU1-14</strain>
    </source>
</reference>
<evidence type="ECO:0000313" key="3">
    <source>
        <dbReference type="Proteomes" id="UP000237105"/>
    </source>
</evidence>
<gene>
    <name evidence="2" type="ORF">PanWU01x14_027720</name>
</gene>
<feature type="region of interest" description="Disordered" evidence="1">
    <location>
        <begin position="81"/>
        <end position="155"/>
    </location>
</feature>
<evidence type="ECO:0000256" key="1">
    <source>
        <dbReference type="SAM" id="MobiDB-lite"/>
    </source>
</evidence>
<dbReference type="Proteomes" id="UP000237105">
    <property type="component" value="Unassembled WGS sequence"/>
</dbReference>
<comment type="caution">
    <text evidence="2">The sequence shown here is derived from an EMBL/GenBank/DDBJ whole genome shotgun (WGS) entry which is preliminary data.</text>
</comment>
<keyword evidence="3" id="KW-1185">Reference proteome</keyword>
<dbReference type="EMBL" id="JXTB01000014">
    <property type="protein sequence ID" value="PON77153.1"/>
    <property type="molecule type" value="Genomic_DNA"/>
</dbReference>
<name>A0A2P5DV28_PARAD</name>
<feature type="compositionally biased region" description="Polar residues" evidence="1">
    <location>
        <begin position="1"/>
        <end position="13"/>
    </location>
</feature>
<dbReference type="AlphaFoldDB" id="A0A2P5DV28"/>
<accession>A0A2P5DV28</accession>
<organism evidence="2 3">
    <name type="scientific">Parasponia andersonii</name>
    <name type="common">Sponia andersonii</name>
    <dbReference type="NCBI Taxonomy" id="3476"/>
    <lineage>
        <taxon>Eukaryota</taxon>
        <taxon>Viridiplantae</taxon>
        <taxon>Streptophyta</taxon>
        <taxon>Embryophyta</taxon>
        <taxon>Tracheophyta</taxon>
        <taxon>Spermatophyta</taxon>
        <taxon>Magnoliopsida</taxon>
        <taxon>eudicotyledons</taxon>
        <taxon>Gunneridae</taxon>
        <taxon>Pentapetalae</taxon>
        <taxon>rosids</taxon>
        <taxon>fabids</taxon>
        <taxon>Rosales</taxon>
        <taxon>Cannabaceae</taxon>
        <taxon>Parasponia</taxon>
    </lineage>
</organism>
<feature type="compositionally biased region" description="Basic and acidic residues" evidence="1">
    <location>
        <begin position="129"/>
        <end position="143"/>
    </location>
</feature>
<protein>
    <submittedName>
        <fullName evidence="2">Uncharacterized protein</fullName>
    </submittedName>
</protein>